<evidence type="ECO:0000256" key="1">
    <source>
        <dbReference type="ARBA" id="ARBA00022723"/>
    </source>
</evidence>
<dbReference type="CDD" id="cd07710">
    <property type="entry name" value="arylsulfatase_Sdsa1-like_MBL-fold"/>
    <property type="match status" value="1"/>
</dbReference>
<dbReference type="STRING" id="2518989.IMCC3088_1824"/>
<dbReference type="RefSeq" id="WP_009576057.1">
    <property type="nucleotide sequence ID" value="NZ_AEIG01000055.1"/>
</dbReference>
<gene>
    <name evidence="5" type="ORF">IMCC3088_1824</name>
</gene>
<evidence type="ECO:0000256" key="4">
    <source>
        <dbReference type="ARBA" id="ARBA00033751"/>
    </source>
</evidence>
<dbReference type="Pfam" id="PF14864">
    <property type="entry name" value="Alkyl_sulf_C"/>
    <property type="match status" value="1"/>
</dbReference>
<dbReference type="OrthoDB" id="9815874at2"/>
<dbReference type="Gene3D" id="3.30.1050.10">
    <property type="entry name" value="SCP2 sterol-binding domain"/>
    <property type="match status" value="1"/>
</dbReference>
<dbReference type="eggNOG" id="COG2015">
    <property type="taxonomic scope" value="Bacteria"/>
</dbReference>
<keyword evidence="6" id="KW-1185">Reference proteome</keyword>
<evidence type="ECO:0000256" key="2">
    <source>
        <dbReference type="ARBA" id="ARBA00022801"/>
    </source>
</evidence>
<dbReference type="InterPro" id="IPR036866">
    <property type="entry name" value="RibonucZ/Hydroxyglut_hydro"/>
</dbReference>
<organism evidence="5 6">
    <name type="scientific">Aequoribacter fuscus</name>
    <dbReference type="NCBI Taxonomy" id="2518989"/>
    <lineage>
        <taxon>Bacteria</taxon>
        <taxon>Pseudomonadati</taxon>
        <taxon>Pseudomonadota</taxon>
        <taxon>Gammaproteobacteria</taxon>
        <taxon>Cellvibrionales</taxon>
        <taxon>Halieaceae</taxon>
        <taxon>Aequoribacter</taxon>
    </lineage>
</organism>
<dbReference type="EMBL" id="AEIG01000055">
    <property type="protein sequence ID" value="EGG29368.1"/>
    <property type="molecule type" value="Genomic_DNA"/>
</dbReference>
<comment type="similarity">
    <text evidence="4">Belongs to the metallo-beta-lactamase superfamily. Type III sulfatase family.</text>
</comment>
<keyword evidence="2 5" id="KW-0378">Hydrolase</keyword>
<dbReference type="AlphaFoldDB" id="F3L2Q0"/>
<dbReference type="InterPro" id="IPR029228">
    <property type="entry name" value="Alkyl_sulf_dimr"/>
</dbReference>
<evidence type="ECO:0000313" key="5">
    <source>
        <dbReference type="EMBL" id="EGG29368.1"/>
    </source>
</evidence>
<keyword evidence="1" id="KW-0479">Metal-binding</keyword>
<dbReference type="InterPro" id="IPR044097">
    <property type="entry name" value="Bds1/SdsA1_MBL-fold"/>
</dbReference>
<dbReference type="GO" id="GO:0018741">
    <property type="term" value="F:linear primary-alkylsulfatase activity"/>
    <property type="evidence" value="ECO:0007669"/>
    <property type="project" value="InterPro"/>
</dbReference>
<reference evidence="5 6" key="1">
    <citation type="journal article" date="2011" name="J. Bacteriol.">
        <title>Genome sequence of strain IMCC3088, a proteorhodopsin-containing marine bacterium belonging to the OM60/NOR5 clade.</title>
        <authorList>
            <person name="Jang Y."/>
            <person name="Oh H.M."/>
            <person name="Kang I."/>
            <person name="Lee K."/>
            <person name="Yang S.J."/>
            <person name="Cho J.C."/>
        </authorList>
    </citation>
    <scope>NUCLEOTIDE SEQUENCE [LARGE SCALE GENOMIC DNA]</scope>
    <source>
        <strain evidence="5 6">IMCC3088</strain>
    </source>
</reference>
<evidence type="ECO:0000313" key="6">
    <source>
        <dbReference type="Proteomes" id="UP000005615"/>
    </source>
</evidence>
<dbReference type="PROSITE" id="PS51257">
    <property type="entry name" value="PROKAR_LIPOPROTEIN"/>
    <property type="match status" value="1"/>
</dbReference>
<dbReference type="PANTHER" id="PTHR43223">
    <property type="entry name" value="ALKYL/ARYL-SULFATASE"/>
    <property type="match status" value="1"/>
</dbReference>
<protein>
    <submittedName>
        <fullName evidence="5">Alkyl sulfatase and related hydrolases-like protein</fullName>
    </submittedName>
</protein>
<dbReference type="InterPro" id="IPR001279">
    <property type="entry name" value="Metallo-B-lactamas"/>
</dbReference>
<dbReference type="InterPro" id="IPR036527">
    <property type="entry name" value="SCP2_sterol-bd_dom_sf"/>
</dbReference>
<comment type="caution">
    <text evidence="5">The sequence shown here is derived from an EMBL/GenBank/DDBJ whole genome shotgun (WGS) entry which is preliminary data.</text>
</comment>
<dbReference type="PANTHER" id="PTHR43223:SF1">
    <property type="entry name" value="ALKYL_ARYL-SULFATASE BDS1"/>
    <property type="match status" value="1"/>
</dbReference>
<dbReference type="GO" id="GO:0046872">
    <property type="term" value="F:metal ion binding"/>
    <property type="evidence" value="ECO:0007669"/>
    <property type="project" value="UniProtKB-KW"/>
</dbReference>
<keyword evidence="3" id="KW-0862">Zinc</keyword>
<dbReference type="InterPro" id="IPR038536">
    <property type="entry name" value="Alkyl/aryl-sulf_dimr_sf"/>
</dbReference>
<dbReference type="InterPro" id="IPR052195">
    <property type="entry name" value="Bact_Alkyl/Aryl-Sulfatase"/>
</dbReference>
<dbReference type="Pfam" id="PF14863">
    <property type="entry name" value="Alkyl_sulf_dimr"/>
    <property type="match status" value="1"/>
</dbReference>
<proteinExistence type="inferred from homology"/>
<dbReference type="InterPro" id="IPR029229">
    <property type="entry name" value="Alkyl_sulf_C"/>
</dbReference>
<dbReference type="SMART" id="SM00849">
    <property type="entry name" value="Lactamase_B"/>
    <property type="match status" value="1"/>
</dbReference>
<dbReference type="GO" id="GO:0046983">
    <property type="term" value="F:protein dimerization activity"/>
    <property type="evidence" value="ECO:0007669"/>
    <property type="project" value="InterPro"/>
</dbReference>
<dbReference type="Gene3D" id="3.60.15.30">
    <property type="entry name" value="Metallo-beta-lactamase domain"/>
    <property type="match status" value="1"/>
</dbReference>
<dbReference type="GO" id="GO:0018909">
    <property type="term" value="P:dodecyl sulfate metabolic process"/>
    <property type="evidence" value="ECO:0007669"/>
    <property type="project" value="InterPro"/>
</dbReference>
<dbReference type="Proteomes" id="UP000005615">
    <property type="component" value="Unassembled WGS sequence"/>
</dbReference>
<dbReference type="SUPFAM" id="SSF56281">
    <property type="entry name" value="Metallo-hydrolase/oxidoreductase"/>
    <property type="match status" value="1"/>
</dbReference>
<dbReference type="Gene3D" id="1.25.40.880">
    <property type="entry name" value="Alkyl sulfatase, dimerisation domain"/>
    <property type="match status" value="1"/>
</dbReference>
<dbReference type="Pfam" id="PF00753">
    <property type="entry name" value="Lactamase_B"/>
    <property type="match status" value="1"/>
</dbReference>
<name>F3L2Q0_9GAMM</name>
<evidence type="ECO:0000256" key="3">
    <source>
        <dbReference type="ARBA" id="ARBA00022833"/>
    </source>
</evidence>
<sequence length="578" mass="63265">MKLRLSALYVAIALAGCGERPESIEPTATSGSDALVAHSQVFEQRIENPAPGVYVAIGYALANSIWIDGEDGAIVVDTTESRGAAEAVLQEFRRYSDKPVKAIIYTHNHADHIMGASVFAEGDDVQILSHETLPKHVARVTNVLLPTIETNAMRMFGERLAEGGEAIINDGIGPELKQIGAKDGLGARGYLPPNRTFNDRLDLDIEGVKLSLIHAPGETDDQIVVWLPDLRVLLPGDNVYKAFPNLYTIRGTPYRDVRKWSESVRAMAKLNPQVMVPSHTEPVVGEATIDALLTDYADAIQFVHDQTIRLINEGLRPDEIVQRIQLPQNLAKHPWLQPFYGTVEWAARSVYSGYLGWFDGDSVDLFPTPKRTKAARLIALMGGVDAVLSEASRHVKQDPQWAAELADYVSAADSSNTQARVLKASALRAMAGVEVNPNARNWYLSEALELEGKVVFEPRPTDAERLAYAQTFPIENVLELMTVSLNPTKSAGVSASVEFVFPDQSKRFLLTVRNQILLIDRLNEPAADAVRVTVKASDWVALVTQNDSLPEALASGRVATDGVSDLPALLKFLAMFTD</sequence>
<accession>F3L2Q0</accession>
<dbReference type="SUPFAM" id="SSF55718">
    <property type="entry name" value="SCP-like"/>
    <property type="match status" value="1"/>
</dbReference>